<keyword evidence="2" id="KW-1185">Reference proteome</keyword>
<protein>
    <recommendedName>
        <fullName evidence="3">Replication origin-binding protein domain-containing protein</fullName>
    </recommendedName>
</protein>
<dbReference type="InterPro" id="IPR049996">
    <property type="entry name" value="Slr7037-like"/>
</dbReference>
<accession>A0A9X4RGF6</accession>
<evidence type="ECO:0008006" key="3">
    <source>
        <dbReference type="Google" id="ProtNLM"/>
    </source>
</evidence>
<dbReference type="AlphaFoldDB" id="A0A9X4RGF6"/>
<evidence type="ECO:0000313" key="2">
    <source>
        <dbReference type="Proteomes" id="UP001152872"/>
    </source>
</evidence>
<dbReference type="EMBL" id="VBTY01000001">
    <property type="protein sequence ID" value="MDG3492945.1"/>
    <property type="molecule type" value="Genomic_DNA"/>
</dbReference>
<organism evidence="1 2">
    <name type="scientific">Pseudanabaena catenata USMAC16</name>
    <dbReference type="NCBI Taxonomy" id="1855837"/>
    <lineage>
        <taxon>Bacteria</taxon>
        <taxon>Bacillati</taxon>
        <taxon>Cyanobacteriota</taxon>
        <taxon>Cyanophyceae</taxon>
        <taxon>Pseudanabaenales</taxon>
        <taxon>Pseudanabaenaceae</taxon>
        <taxon>Pseudanabaena</taxon>
    </lineage>
</organism>
<dbReference type="RefSeq" id="WP_009624965.1">
    <property type="nucleotide sequence ID" value="NZ_VBTY01000001.1"/>
</dbReference>
<reference evidence="1" key="1">
    <citation type="submission" date="2019-05" db="EMBL/GenBank/DDBJ databases">
        <title>Whole genome sequencing of Pseudanabaena catenata USMAC16.</title>
        <authorList>
            <person name="Khan Z."/>
            <person name="Omar W.M."/>
            <person name="Convey P."/>
            <person name="Merican F."/>
            <person name="Najimudin N."/>
        </authorList>
    </citation>
    <scope>NUCLEOTIDE SEQUENCE</scope>
    <source>
        <strain evidence="1">USMAC16</strain>
    </source>
</reference>
<sequence length="1150" mass="129450">MSKFTSTKKGLICPICDDNTGKCRIVDKISLCMNSPDGVIEISGYKYLHASKDGLWGVYAEDNRQTHSNDAKRVYKAQKVERDLITKQKHEASLNLIERDREYRKLIKQLPLTDRALSDLSRRGLNAEQIERMLFASVGQWHPLRHAMTTQLAGVIGKGNKLNVMTDGYLVPIPNIDGLIVGSQYRVFEPIDGNKYPWLTSKTKNNPDGATAHLPNGELPMGVYRPQNLIKKGVVGTIEGYLKPSIASDKVGHVCFGMSSGNFAACPEQFEQALKLIEVEQGIKPYLLLYPDAGAIQNPHVMNTYSNTYKLAIKLGYEMKVAWHGQTSKTKHQDIDELDSIDGIKEISWYEFLGLQHKALKDESVTISQRYLTDLEIPESAKLVCLRSPKGTNKTGYIAKYVDGQRGYKRFLVICHRSQLTQQLGHRLGLRTHYELENATGDIKAAIASEISLFGMVTTWDSLHKINPDDWKDCEIILDEAEQSIWHLLNSTTDIENYRVDTIAMFSQLLQDCDRTWLLDADLTNTAIEFTSGLVNRPDFEPYIVLNNYLFEEPWNITIYSGNEPTGLQKKLFDYLGNRKKCILHLDSQQRKGKYSGVNIERMVTQKYPHLKTLLIDSHTVQNPDHPAYKILTDANICDRLSGYDLVIATPTIETGVSIDAKGLFDAVFGIFHGVVSADSARQALARYREPVERYIWAKTYSPISGNPDYKQALTRQSKAIRAHTRGLQDADLGHIDVNPSPVALTTWAKIQARVKADAIRFRDAIIDGLKADGHIVQSADDINKAESKKLLEIATVNCDESYSEECEAIAEQVTIDDERAKQIEDSKSRTDEHKYQLRKYKLIKSYGVEVTPKLVQLDDDGLYKKLRLFYFLTDGKQYLKPRDKAKLSNLLNSKGQLWQPTTNKALIRGQIDLLIKLDIVNVLMQPDREYRGADADLVKFKKRVIRHRYAIRTMFGIVIDPSASAIASANQLLSILGLKLNQVSRDKLVDGKAGHRVYKFMPILATDIRYQILQNWLKVDAQKLAQKMPEIIDISNIELDPPKIIINTITDAGSELAGSAVVEIAPIPIAQTNSKEDLQPSPNNIPLVHEVVPSNKPTQPPKKAIQWQKGMRAIYQGTDWVIGTLGSATAKIVRNGFELWVDLPDLAIA</sequence>
<proteinExistence type="predicted"/>
<dbReference type="Proteomes" id="UP001152872">
    <property type="component" value="Unassembled WGS sequence"/>
</dbReference>
<gene>
    <name evidence="1" type="ORF">FEV09_00055</name>
</gene>
<name>A0A9X4RGF6_9CYAN</name>
<evidence type="ECO:0000313" key="1">
    <source>
        <dbReference type="EMBL" id="MDG3492945.1"/>
    </source>
</evidence>
<dbReference type="NCBIfam" id="NF042913">
    <property type="entry name" value="CyRepA1"/>
    <property type="match status" value="1"/>
</dbReference>
<comment type="caution">
    <text evidence="1">The sequence shown here is derived from an EMBL/GenBank/DDBJ whole genome shotgun (WGS) entry which is preliminary data.</text>
</comment>